<evidence type="ECO:0000313" key="3">
    <source>
        <dbReference type="Proteomes" id="UP000019423"/>
    </source>
</evidence>
<feature type="chain" id="PRO_5004909975" description="Outer membrane protein beta-barrel domain-containing protein" evidence="1">
    <location>
        <begin position="31"/>
        <end position="218"/>
    </location>
</feature>
<keyword evidence="1" id="KW-0732">Signal</keyword>
<feature type="signal peptide" evidence="1">
    <location>
        <begin position="1"/>
        <end position="30"/>
    </location>
</feature>
<proteinExistence type="predicted"/>
<dbReference type="RefSeq" id="WP_044000659.1">
    <property type="nucleotide sequence ID" value="NZ_CP007145.1"/>
</dbReference>
<dbReference type="Proteomes" id="UP000019423">
    <property type="component" value="Chromosome"/>
</dbReference>
<keyword evidence="3" id="KW-1185">Reference proteome</keyword>
<accession>W8ET84</accession>
<organism evidence="2 3">
    <name type="scientific">Hymenobacter swuensis DY53</name>
    <dbReference type="NCBI Taxonomy" id="1227739"/>
    <lineage>
        <taxon>Bacteria</taxon>
        <taxon>Pseudomonadati</taxon>
        <taxon>Bacteroidota</taxon>
        <taxon>Cytophagia</taxon>
        <taxon>Cytophagales</taxon>
        <taxon>Hymenobacteraceae</taxon>
        <taxon>Hymenobacter</taxon>
    </lineage>
</organism>
<dbReference type="OrthoDB" id="885695at2"/>
<name>W8ET84_9BACT</name>
<dbReference type="STRING" id="1227739.Hsw_0163"/>
<dbReference type="AlphaFoldDB" id="W8ET84"/>
<dbReference type="KEGG" id="hsw:Hsw_0163"/>
<dbReference type="EMBL" id="CP007145">
    <property type="protein sequence ID" value="AHJ95758.1"/>
    <property type="molecule type" value="Genomic_DNA"/>
</dbReference>
<dbReference type="HOGENOM" id="CLU_1265511_0_0_10"/>
<sequence length="218" mass="23840">MIRNSSRIFRPARLLTALLLGAGLATAAQAQTTPDVSASTKPPYTNALRLDIGGALARNAAHNIMNSSPELLVPVLVGYERQLGRRISGNVEVLVNGGEPDERLSGVALQGRYYLYQGRKMGLLGVYAAPTLSFRNARQQFYYSTTTYKSKLGGAGGLLGVQLPLGSRLLLDVSGGVMTWKRLDETELSSLPSHYRYKTYYEEQGTVFDGRLSLGYRF</sequence>
<dbReference type="PATRIC" id="fig|1227739.3.peg.435"/>
<gene>
    <name evidence="2" type="ORF">Hsw_0163</name>
</gene>
<evidence type="ECO:0000313" key="2">
    <source>
        <dbReference type="EMBL" id="AHJ95758.1"/>
    </source>
</evidence>
<evidence type="ECO:0000256" key="1">
    <source>
        <dbReference type="SAM" id="SignalP"/>
    </source>
</evidence>
<reference evidence="2 3" key="1">
    <citation type="submission" date="2014-01" db="EMBL/GenBank/DDBJ databases">
        <title>Complete genome sequence of ionizing-radiation resistance bacterium Hymenobacter swuensis DY53.</title>
        <authorList>
            <person name="Jung J.-H."/>
            <person name="Jeong S.-W."/>
            <person name="Joe M.-H."/>
            <person name="Cho y.-j."/>
            <person name="Kim M.-K."/>
            <person name="Lim S.-Y."/>
        </authorList>
    </citation>
    <scope>NUCLEOTIDE SEQUENCE [LARGE SCALE GENOMIC DNA]</scope>
    <source>
        <strain evidence="2 3">DY53</strain>
    </source>
</reference>
<protein>
    <recommendedName>
        <fullName evidence="4">Outer membrane protein beta-barrel domain-containing protein</fullName>
    </recommendedName>
</protein>
<evidence type="ECO:0008006" key="4">
    <source>
        <dbReference type="Google" id="ProtNLM"/>
    </source>
</evidence>